<proteinExistence type="predicted"/>
<reference evidence="1" key="1">
    <citation type="submission" date="2021-06" db="EMBL/GenBank/DDBJ databases">
        <authorList>
            <person name="Kallberg Y."/>
            <person name="Tangrot J."/>
            <person name="Rosling A."/>
        </authorList>
    </citation>
    <scope>NUCLEOTIDE SEQUENCE</scope>
    <source>
        <strain evidence="1">AU212A</strain>
    </source>
</reference>
<dbReference type="Proteomes" id="UP000789860">
    <property type="component" value="Unassembled WGS sequence"/>
</dbReference>
<name>A0ACA9NXE1_9GLOM</name>
<gene>
    <name evidence="1" type="ORF">SCALOS_LOCUS9738</name>
</gene>
<evidence type="ECO:0000313" key="2">
    <source>
        <dbReference type="Proteomes" id="UP000789860"/>
    </source>
</evidence>
<feature type="non-terminal residue" evidence="1">
    <location>
        <position position="176"/>
    </location>
</feature>
<sequence length="176" mass="19984">MTFVYCDILIPDRQNDDTTFENATEPQLVPLSPCNDSSPIFKLPFPPIIDATDFLANTKRSSRGGTLRSPNAFLIYRKAFLDHLVLIWKDFKTSACKRNKQNSKIKKTSMEKIKMTKKSNESSIIMNNLEFVPENVVNTSPISETTNWTWVISEEFIPSRNSTPCSSIMTSPEIPT</sequence>
<keyword evidence="2" id="KW-1185">Reference proteome</keyword>
<comment type="caution">
    <text evidence="1">The sequence shown here is derived from an EMBL/GenBank/DDBJ whole genome shotgun (WGS) entry which is preliminary data.</text>
</comment>
<accession>A0ACA9NXE1</accession>
<dbReference type="EMBL" id="CAJVPM010031932">
    <property type="protein sequence ID" value="CAG8681142.1"/>
    <property type="molecule type" value="Genomic_DNA"/>
</dbReference>
<organism evidence="1 2">
    <name type="scientific">Scutellospora calospora</name>
    <dbReference type="NCBI Taxonomy" id="85575"/>
    <lineage>
        <taxon>Eukaryota</taxon>
        <taxon>Fungi</taxon>
        <taxon>Fungi incertae sedis</taxon>
        <taxon>Mucoromycota</taxon>
        <taxon>Glomeromycotina</taxon>
        <taxon>Glomeromycetes</taxon>
        <taxon>Diversisporales</taxon>
        <taxon>Gigasporaceae</taxon>
        <taxon>Scutellospora</taxon>
    </lineage>
</organism>
<protein>
    <submittedName>
        <fullName evidence="1">7928_t:CDS:1</fullName>
    </submittedName>
</protein>
<evidence type="ECO:0000313" key="1">
    <source>
        <dbReference type="EMBL" id="CAG8681142.1"/>
    </source>
</evidence>